<organism evidence="2 3">
    <name type="scientific">Alkalispirochaeta sphaeroplastigenens</name>
    <dbReference type="NCBI Taxonomy" id="1187066"/>
    <lineage>
        <taxon>Bacteria</taxon>
        <taxon>Pseudomonadati</taxon>
        <taxon>Spirochaetota</taxon>
        <taxon>Spirochaetia</taxon>
        <taxon>Spirochaetales</taxon>
        <taxon>Spirochaetaceae</taxon>
        <taxon>Alkalispirochaeta</taxon>
    </lineage>
</organism>
<dbReference type="OrthoDB" id="2942826at2"/>
<gene>
    <name evidence="2" type="ORF">AU468_08785</name>
</gene>
<dbReference type="RefSeq" id="WP_018525354.1">
    <property type="nucleotide sequence ID" value="NZ_LPWH01000070.1"/>
</dbReference>
<dbReference type="InterPro" id="IPR027598">
    <property type="entry name" value="Amphi-Trp_dom"/>
</dbReference>
<evidence type="ECO:0000313" key="3">
    <source>
        <dbReference type="Proteomes" id="UP000237350"/>
    </source>
</evidence>
<keyword evidence="3" id="KW-1185">Reference proteome</keyword>
<dbReference type="EMBL" id="LPWH01000070">
    <property type="protein sequence ID" value="POR00957.1"/>
    <property type="molecule type" value="Genomic_DNA"/>
</dbReference>
<proteinExistence type="predicted"/>
<dbReference type="Proteomes" id="UP000237350">
    <property type="component" value="Unassembled WGS sequence"/>
</dbReference>
<feature type="domain" description="Amphi-Trp" evidence="1">
    <location>
        <begin position="4"/>
        <end position="88"/>
    </location>
</feature>
<dbReference type="NCBIfam" id="TIGR04354">
    <property type="entry name" value="amphi-Trp"/>
    <property type="match status" value="1"/>
</dbReference>
<sequence length="89" mass="10292">MKITLFKGKEIQSRSEAADFFRQIAERIESGQVVLGSGTREVSLEIPETVKLEVEIDQKRKDSRGPRHKMEVELTWYEGEQSNRGVEIR</sequence>
<dbReference type="AlphaFoldDB" id="A0A2S4JN48"/>
<reference evidence="3" key="1">
    <citation type="submission" date="2015-12" db="EMBL/GenBank/DDBJ databases">
        <authorList>
            <person name="Lodha T.D."/>
            <person name="Chintalapati S."/>
            <person name="Chintalapati V.R."/>
            <person name="Sravanthi T."/>
        </authorList>
    </citation>
    <scope>NUCLEOTIDE SEQUENCE [LARGE SCALE GENOMIC DNA]</scope>
    <source>
        <strain evidence="3">JC133</strain>
    </source>
</reference>
<dbReference type="Pfam" id="PF20068">
    <property type="entry name" value="Amphi-Trp"/>
    <property type="match status" value="1"/>
</dbReference>
<evidence type="ECO:0000313" key="2">
    <source>
        <dbReference type="EMBL" id="POR00957.1"/>
    </source>
</evidence>
<name>A0A2S4JN48_9SPIO</name>
<evidence type="ECO:0000259" key="1">
    <source>
        <dbReference type="Pfam" id="PF20068"/>
    </source>
</evidence>
<comment type="caution">
    <text evidence="2">The sequence shown here is derived from an EMBL/GenBank/DDBJ whole genome shotgun (WGS) entry which is preliminary data.</text>
</comment>
<accession>A0A2S4JN48</accession>
<protein>
    <recommendedName>
        <fullName evidence="1">Amphi-Trp domain-containing protein</fullName>
    </recommendedName>
</protein>